<proteinExistence type="predicted"/>
<protein>
    <submittedName>
        <fullName evidence="1">Uncharacterized protein</fullName>
    </submittedName>
</protein>
<evidence type="ECO:0000313" key="2">
    <source>
        <dbReference type="Proteomes" id="UP001057375"/>
    </source>
</evidence>
<name>A0ABQ5KKU8_9EUKA</name>
<dbReference type="EMBL" id="BQXS01010142">
    <property type="protein sequence ID" value="GKT33110.1"/>
    <property type="molecule type" value="Genomic_DNA"/>
</dbReference>
<organism evidence="1 2">
    <name type="scientific">Aduncisulcus paluster</name>
    <dbReference type="NCBI Taxonomy" id="2918883"/>
    <lineage>
        <taxon>Eukaryota</taxon>
        <taxon>Metamonada</taxon>
        <taxon>Carpediemonas-like organisms</taxon>
        <taxon>Aduncisulcus</taxon>
    </lineage>
</organism>
<comment type="caution">
    <text evidence="1">The sequence shown here is derived from an EMBL/GenBank/DDBJ whole genome shotgun (WGS) entry which is preliminary data.</text>
</comment>
<keyword evidence="2" id="KW-1185">Reference proteome</keyword>
<sequence length="771" mass="85573">SLPPSPMWYCILSNDLAHAEITSSAQLCCVHTFSRHPDTLSSKFLISVIQWLEECVISRDTRKVNSQLLLGTCMNIAKNTCIRDKNRNINVGLSTICAIRMCHALIQGGQSVCLACHFNDLSLPSPGQFGHSFMSATQTIASAFAASAGSSFNTTLHRTFSESSTFGDESSDINASRVDLKINLDESFTNIIPLTFNFEYMSPINVLSDVFSILLKGLSNVGYILVSAPILLSSLLGCIHLLEGEGKGASHIRVAISEASDLIPSVPDAIRMLAENTIHSVSIRREKEYVGRTIRSSNELTGDKFSENKEQQENEDRIQEGFSQTTRHIEELAETILSYVNPTNNKNIPAYAALLYTLMDLKILPPSKVSVMNNGQMVRFVYTCLSLYSHIPHACAPLLGCVGLLIHKTSKYSDLEFAAERLPSFLRNNVLNYAISYLPLSHSLMNLLQEVTPLFTSDKQVSAYLCECLLELCVGVIGSECLSERMYIIKDNETNKNLLHQWEERKVNKGDLKEGSLEAVMNRLNSAAASLSTLITDIKEGRGESMLHAHRTKAVNSLIVCGELCEVLEERLGEEYSRKAMKGAKSATALLEEIFPSDGNNPISSSFIALGVSEEPEEPKVDLSTIMKDNRNEKDVGDEQTNLTTSQSETATFIKESKNDYKLELLKEMIKFTKDVTNDSESDSPENISVWTSPLELYLMAPLNSMTIDSAFSTMIHISEASVSSVHRNLLFSCIKEGESVIDSFKKMWEIEEERKKKGWRSKHIADDKGV</sequence>
<gene>
    <name evidence="1" type="ORF">ADUPG1_007116</name>
</gene>
<dbReference type="Proteomes" id="UP001057375">
    <property type="component" value="Unassembled WGS sequence"/>
</dbReference>
<evidence type="ECO:0000313" key="1">
    <source>
        <dbReference type="EMBL" id="GKT33110.1"/>
    </source>
</evidence>
<feature type="non-terminal residue" evidence="1">
    <location>
        <position position="771"/>
    </location>
</feature>
<feature type="non-terminal residue" evidence="1">
    <location>
        <position position="1"/>
    </location>
</feature>
<accession>A0ABQ5KKU8</accession>
<reference evidence="1" key="1">
    <citation type="submission" date="2022-03" db="EMBL/GenBank/DDBJ databases">
        <title>Draft genome sequence of Aduncisulcus paluster, a free-living microaerophilic Fornicata.</title>
        <authorList>
            <person name="Yuyama I."/>
            <person name="Kume K."/>
            <person name="Tamura T."/>
            <person name="Inagaki Y."/>
            <person name="Hashimoto T."/>
        </authorList>
    </citation>
    <scope>NUCLEOTIDE SEQUENCE</scope>
    <source>
        <strain evidence="1">NY0171</strain>
    </source>
</reference>